<evidence type="ECO:0000313" key="3">
    <source>
        <dbReference type="EMBL" id="KIX97300.1"/>
    </source>
</evidence>
<dbReference type="AlphaFoldDB" id="A0A0D2H625"/>
<dbReference type="CDD" id="cd04301">
    <property type="entry name" value="NAT_SF"/>
    <property type="match status" value="1"/>
</dbReference>
<dbReference type="EMBL" id="KN848074">
    <property type="protein sequence ID" value="KIX97300.1"/>
    <property type="molecule type" value="Genomic_DNA"/>
</dbReference>
<dbReference type="VEuPathDB" id="FungiDB:Z520_06752"/>
<evidence type="ECO:0000259" key="2">
    <source>
        <dbReference type="PROSITE" id="PS51186"/>
    </source>
</evidence>
<accession>A0A0D2H625</accession>
<dbReference type="PANTHER" id="PTHR43233:SF1">
    <property type="entry name" value="FAMILY N-ACETYLTRANSFERASE, PUTATIVE (AFU_ORTHOLOGUE AFUA_6G03350)-RELATED"/>
    <property type="match status" value="1"/>
</dbReference>
<dbReference type="Proteomes" id="UP000053411">
    <property type="component" value="Unassembled WGS sequence"/>
</dbReference>
<organism evidence="3 4">
    <name type="scientific">Fonsecaea multimorphosa CBS 102226</name>
    <dbReference type="NCBI Taxonomy" id="1442371"/>
    <lineage>
        <taxon>Eukaryota</taxon>
        <taxon>Fungi</taxon>
        <taxon>Dikarya</taxon>
        <taxon>Ascomycota</taxon>
        <taxon>Pezizomycotina</taxon>
        <taxon>Eurotiomycetes</taxon>
        <taxon>Chaetothyriomycetidae</taxon>
        <taxon>Chaetothyriales</taxon>
        <taxon>Herpotrichiellaceae</taxon>
        <taxon>Fonsecaea</taxon>
    </lineage>
</organism>
<dbReference type="GO" id="GO:0016747">
    <property type="term" value="F:acyltransferase activity, transferring groups other than amino-acyl groups"/>
    <property type="evidence" value="ECO:0007669"/>
    <property type="project" value="InterPro"/>
</dbReference>
<dbReference type="SUPFAM" id="SSF55729">
    <property type="entry name" value="Acyl-CoA N-acyltransferases (Nat)"/>
    <property type="match status" value="1"/>
</dbReference>
<evidence type="ECO:0000256" key="1">
    <source>
        <dbReference type="SAM" id="MobiDB-lite"/>
    </source>
</evidence>
<name>A0A0D2H625_9EURO</name>
<dbReference type="OrthoDB" id="10039976at2759"/>
<dbReference type="PANTHER" id="PTHR43233">
    <property type="entry name" value="FAMILY N-ACETYLTRANSFERASE, PUTATIVE (AFU_ORTHOLOGUE AFUA_6G03350)-RELATED"/>
    <property type="match status" value="1"/>
</dbReference>
<dbReference type="RefSeq" id="XP_016631423.1">
    <property type="nucleotide sequence ID" value="XM_016777252.1"/>
</dbReference>
<dbReference type="PROSITE" id="PS51186">
    <property type="entry name" value="GNAT"/>
    <property type="match status" value="1"/>
</dbReference>
<dbReference type="Pfam" id="PF00583">
    <property type="entry name" value="Acetyltransf_1"/>
    <property type="match status" value="1"/>
</dbReference>
<keyword evidence="4" id="KW-1185">Reference proteome</keyword>
<dbReference type="InterPro" id="IPR016181">
    <property type="entry name" value="Acyl_CoA_acyltransferase"/>
</dbReference>
<feature type="region of interest" description="Disordered" evidence="1">
    <location>
        <begin position="102"/>
        <end position="127"/>
    </location>
</feature>
<protein>
    <recommendedName>
        <fullName evidence="2">N-acetyltransferase domain-containing protein</fullName>
    </recommendedName>
</protein>
<dbReference type="InterPro" id="IPR000182">
    <property type="entry name" value="GNAT_dom"/>
</dbReference>
<dbReference type="GeneID" id="27712498"/>
<reference evidence="3 4" key="1">
    <citation type="submission" date="2015-01" db="EMBL/GenBank/DDBJ databases">
        <title>The Genome Sequence of Fonsecaea multimorphosa CBS 102226.</title>
        <authorList>
            <consortium name="The Broad Institute Genomics Platform"/>
            <person name="Cuomo C."/>
            <person name="de Hoog S."/>
            <person name="Gorbushina A."/>
            <person name="Stielow B."/>
            <person name="Teixiera M."/>
            <person name="Abouelleil A."/>
            <person name="Chapman S.B."/>
            <person name="Priest M."/>
            <person name="Young S.K."/>
            <person name="Wortman J."/>
            <person name="Nusbaum C."/>
            <person name="Birren B."/>
        </authorList>
    </citation>
    <scope>NUCLEOTIDE SEQUENCE [LARGE SCALE GENOMIC DNA]</scope>
    <source>
        <strain evidence="3 4">CBS 102226</strain>
    </source>
</reference>
<feature type="domain" description="N-acetyltransferase" evidence="2">
    <location>
        <begin position="82"/>
        <end position="220"/>
    </location>
</feature>
<dbReference type="STRING" id="1442371.A0A0D2H625"/>
<dbReference type="InterPro" id="IPR053144">
    <property type="entry name" value="Acetyltransferase_Butenolide"/>
</dbReference>
<proteinExistence type="predicted"/>
<evidence type="ECO:0000313" key="4">
    <source>
        <dbReference type="Proteomes" id="UP000053411"/>
    </source>
</evidence>
<dbReference type="Gene3D" id="3.40.630.30">
    <property type="match status" value="1"/>
</dbReference>
<sequence>MSHVAHAVETSKTWTRDGFMISTDTALIPIDTLNKAFASEDMYWASPLPEPVMRDMLDNSICFGLYSPTPAPPPAAEPSQEGTGVAAAPDPAETLHEIATSVKPGVNSNPTATAHAEGPVGTTAREEQGPSLIGFARCITDRVSLLYLTDVYVQPEWQGRGLGKWLISCVQEVVEDMPYLRRSLCIIGHDKERSMEFYGRLMKMTPVQEPVAVLNWKGPGNTF</sequence>
<gene>
    <name evidence="3" type="ORF">Z520_06752</name>
</gene>